<accession>A0AAP0BU90</accession>
<dbReference type="PANTHER" id="PTHR45860:SF1">
    <property type="entry name" value="TRANSLATION INITIATION FACTOR EIF-2B SUBUNIT ALPHA"/>
    <property type="match status" value="1"/>
</dbReference>
<organism evidence="2 3">
    <name type="scientific">Platanthera zijinensis</name>
    <dbReference type="NCBI Taxonomy" id="2320716"/>
    <lineage>
        <taxon>Eukaryota</taxon>
        <taxon>Viridiplantae</taxon>
        <taxon>Streptophyta</taxon>
        <taxon>Embryophyta</taxon>
        <taxon>Tracheophyta</taxon>
        <taxon>Spermatophyta</taxon>
        <taxon>Magnoliopsida</taxon>
        <taxon>Liliopsida</taxon>
        <taxon>Asparagales</taxon>
        <taxon>Orchidaceae</taxon>
        <taxon>Orchidoideae</taxon>
        <taxon>Orchideae</taxon>
        <taxon>Orchidinae</taxon>
        <taxon>Platanthera</taxon>
    </lineage>
</organism>
<dbReference type="SUPFAM" id="SSF100950">
    <property type="entry name" value="NagB/RpiA/CoA transferase-like"/>
    <property type="match status" value="1"/>
</dbReference>
<dbReference type="GO" id="GO:0005085">
    <property type="term" value="F:guanyl-nucleotide exchange factor activity"/>
    <property type="evidence" value="ECO:0007669"/>
    <property type="project" value="TreeGrafter"/>
</dbReference>
<dbReference type="InterPro" id="IPR042529">
    <property type="entry name" value="IF_2B-like_C"/>
</dbReference>
<dbReference type="PANTHER" id="PTHR45860">
    <property type="entry name" value="TRANSLATION INITIATION FACTOR EIF-2B SUBUNIT ALPHA"/>
    <property type="match status" value="1"/>
</dbReference>
<dbReference type="InterPro" id="IPR051501">
    <property type="entry name" value="eIF2B_alpha/beta/delta"/>
</dbReference>
<dbReference type="Gene3D" id="3.40.50.10470">
    <property type="entry name" value="Translation initiation factor eif-2b, domain 2"/>
    <property type="match status" value="1"/>
</dbReference>
<evidence type="ECO:0000313" key="2">
    <source>
        <dbReference type="EMBL" id="KAK8950928.1"/>
    </source>
</evidence>
<comment type="similarity">
    <text evidence="1">Belongs to the eIF-2B alpha/beta/delta subunits family.</text>
</comment>
<evidence type="ECO:0000313" key="3">
    <source>
        <dbReference type="Proteomes" id="UP001418222"/>
    </source>
</evidence>
<dbReference type="GO" id="GO:0005851">
    <property type="term" value="C:eukaryotic translation initiation factor 2B complex"/>
    <property type="evidence" value="ECO:0007669"/>
    <property type="project" value="TreeGrafter"/>
</dbReference>
<dbReference type="InterPro" id="IPR037171">
    <property type="entry name" value="NagB/RpiA_transferase-like"/>
</dbReference>
<evidence type="ECO:0000256" key="1">
    <source>
        <dbReference type="ARBA" id="ARBA00007251"/>
    </source>
</evidence>
<gene>
    <name evidence="2" type="ORF">KSP39_PZI003224</name>
</gene>
<proteinExistence type="inferred from homology"/>
<sequence>MWYSSEASAANKKEVIWRINRWYVYELITSVVEGAGEGWVALRLAGGWLRPGIELASGGVSGREARELLWTGRGCTGFARLYPLDQKDLVPAIRPIDFGIRIPSGVEVERNARDYTPPQYLTLLFSDLGVLTPSVVSDELIQLYL</sequence>
<comment type="caution">
    <text evidence="2">The sequence shown here is derived from an EMBL/GenBank/DDBJ whole genome shotgun (WGS) entry which is preliminary data.</text>
</comment>
<dbReference type="Proteomes" id="UP001418222">
    <property type="component" value="Unassembled WGS sequence"/>
</dbReference>
<name>A0AAP0BU90_9ASPA</name>
<keyword evidence="3" id="KW-1185">Reference proteome</keyword>
<reference evidence="2 3" key="1">
    <citation type="journal article" date="2022" name="Nat. Plants">
        <title>Genomes of leafy and leafless Platanthera orchids illuminate the evolution of mycoheterotrophy.</title>
        <authorList>
            <person name="Li M.H."/>
            <person name="Liu K.W."/>
            <person name="Li Z."/>
            <person name="Lu H.C."/>
            <person name="Ye Q.L."/>
            <person name="Zhang D."/>
            <person name="Wang J.Y."/>
            <person name="Li Y.F."/>
            <person name="Zhong Z.M."/>
            <person name="Liu X."/>
            <person name="Yu X."/>
            <person name="Liu D.K."/>
            <person name="Tu X.D."/>
            <person name="Liu B."/>
            <person name="Hao Y."/>
            <person name="Liao X.Y."/>
            <person name="Jiang Y.T."/>
            <person name="Sun W.H."/>
            <person name="Chen J."/>
            <person name="Chen Y.Q."/>
            <person name="Ai Y."/>
            <person name="Zhai J.W."/>
            <person name="Wu S.S."/>
            <person name="Zhou Z."/>
            <person name="Hsiao Y.Y."/>
            <person name="Wu W.L."/>
            <person name="Chen Y.Y."/>
            <person name="Lin Y.F."/>
            <person name="Hsu J.L."/>
            <person name="Li C.Y."/>
            <person name="Wang Z.W."/>
            <person name="Zhao X."/>
            <person name="Zhong W.Y."/>
            <person name="Ma X.K."/>
            <person name="Ma L."/>
            <person name="Huang J."/>
            <person name="Chen G.Z."/>
            <person name="Huang M.Z."/>
            <person name="Huang L."/>
            <person name="Peng D.H."/>
            <person name="Luo Y.B."/>
            <person name="Zou S.Q."/>
            <person name="Chen S.P."/>
            <person name="Lan S."/>
            <person name="Tsai W.C."/>
            <person name="Van de Peer Y."/>
            <person name="Liu Z.J."/>
        </authorList>
    </citation>
    <scope>NUCLEOTIDE SEQUENCE [LARGE SCALE GENOMIC DNA]</scope>
    <source>
        <strain evidence="2">Lor287</strain>
    </source>
</reference>
<dbReference type="GO" id="GO:0003743">
    <property type="term" value="F:translation initiation factor activity"/>
    <property type="evidence" value="ECO:0007669"/>
    <property type="project" value="TreeGrafter"/>
</dbReference>
<dbReference type="EMBL" id="JBBWWQ010000003">
    <property type="protein sequence ID" value="KAK8950928.1"/>
    <property type="molecule type" value="Genomic_DNA"/>
</dbReference>
<protein>
    <submittedName>
        <fullName evidence="2">Uncharacterized protein</fullName>
    </submittedName>
</protein>
<dbReference type="AlphaFoldDB" id="A0AAP0BU90"/>